<organism evidence="1 2">
    <name type="scientific">Roseiarcus fermentans</name>
    <dbReference type="NCBI Taxonomy" id="1473586"/>
    <lineage>
        <taxon>Bacteria</taxon>
        <taxon>Pseudomonadati</taxon>
        <taxon>Pseudomonadota</taxon>
        <taxon>Alphaproteobacteria</taxon>
        <taxon>Hyphomicrobiales</taxon>
        <taxon>Roseiarcaceae</taxon>
        <taxon>Roseiarcus</taxon>
    </lineage>
</organism>
<evidence type="ECO:0000313" key="2">
    <source>
        <dbReference type="Proteomes" id="UP000253529"/>
    </source>
</evidence>
<evidence type="ECO:0000313" key="1">
    <source>
        <dbReference type="EMBL" id="RBP16429.1"/>
    </source>
</evidence>
<dbReference type="AlphaFoldDB" id="A0A366FRS4"/>
<dbReference type="RefSeq" id="WP_210208815.1">
    <property type="nucleotide sequence ID" value="NZ_QNRK01000005.1"/>
</dbReference>
<reference evidence="1 2" key="1">
    <citation type="submission" date="2018-06" db="EMBL/GenBank/DDBJ databases">
        <title>Genomic Encyclopedia of Type Strains, Phase IV (KMG-IV): sequencing the most valuable type-strain genomes for metagenomic binning, comparative biology and taxonomic classification.</title>
        <authorList>
            <person name="Goeker M."/>
        </authorList>
    </citation>
    <scope>NUCLEOTIDE SEQUENCE [LARGE SCALE GENOMIC DNA]</scope>
    <source>
        <strain evidence="1 2">DSM 24875</strain>
    </source>
</reference>
<evidence type="ECO:0008006" key="3">
    <source>
        <dbReference type="Google" id="ProtNLM"/>
    </source>
</evidence>
<keyword evidence="2" id="KW-1185">Reference proteome</keyword>
<accession>A0A366FRS4</accession>
<comment type="caution">
    <text evidence="1">The sequence shown here is derived from an EMBL/GenBank/DDBJ whole genome shotgun (WGS) entry which is preliminary data.</text>
</comment>
<gene>
    <name evidence="1" type="ORF">DFR50_10571</name>
</gene>
<protein>
    <recommendedName>
        <fullName evidence="3">PemK-like, MazF-like toxin of type II toxin-antitoxin system</fullName>
    </recommendedName>
</protein>
<dbReference type="EMBL" id="QNRK01000005">
    <property type="protein sequence ID" value="RBP16429.1"/>
    <property type="molecule type" value="Genomic_DNA"/>
</dbReference>
<name>A0A366FRS4_9HYPH</name>
<dbReference type="Proteomes" id="UP000253529">
    <property type="component" value="Unassembled WGS sequence"/>
</dbReference>
<proteinExistence type="predicted"/>
<sequence length="100" mass="11056">MILGAVLVLPITRSPPGDPASAVEIPTVTKKRLGLDDGRSWILLTEWNEFVWPGPDLRRLPNRTDATVAYGVLPPSLFAAIRERFLTVVSAGRARRIPRL</sequence>